<dbReference type="Pfam" id="PF00107">
    <property type="entry name" value="ADH_zinc_N"/>
    <property type="match status" value="1"/>
</dbReference>
<dbReference type="SUPFAM" id="SSF51735">
    <property type="entry name" value="NAD(P)-binding Rossmann-fold domains"/>
    <property type="match status" value="1"/>
</dbReference>
<reference evidence="4 5" key="1">
    <citation type="submission" date="2020-10" db="EMBL/GenBank/DDBJ databases">
        <title>Identification of Nocardia species via Next-generation sequencing and recognition of intraspecies genetic diversity.</title>
        <authorList>
            <person name="Li P."/>
            <person name="Li P."/>
            <person name="Lu B."/>
        </authorList>
    </citation>
    <scope>NUCLEOTIDE SEQUENCE [LARGE SCALE GENOMIC DNA]</scope>
    <source>
        <strain evidence="4 5">BJ06-0157</strain>
    </source>
</reference>
<dbReference type="EMBL" id="JADLQX010000010">
    <property type="protein sequence ID" value="MBF6298825.1"/>
    <property type="molecule type" value="Genomic_DNA"/>
</dbReference>
<dbReference type="Pfam" id="PF08240">
    <property type="entry name" value="ADH_N"/>
    <property type="match status" value="1"/>
</dbReference>
<dbReference type="Proteomes" id="UP000702209">
    <property type="component" value="Unassembled WGS sequence"/>
</dbReference>
<evidence type="ECO:0000259" key="3">
    <source>
        <dbReference type="SMART" id="SM00829"/>
    </source>
</evidence>
<dbReference type="Gene3D" id="3.90.180.10">
    <property type="entry name" value="Medium-chain alcohol dehydrogenases, catalytic domain"/>
    <property type="match status" value="1"/>
</dbReference>
<evidence type="ECO:0000256" key="2">
    <source>
        <dbReference type="ARBA" id="ARBA00023002"/>
    </source>
</evidence>
<dbReference type="InterPro" id="IPR020843">
    <property type="entry name" value="ER"/>
</dbReference>
<evidence type="ECO:0000256" key="1">
    <source>
        <dbReference type="ARBA" id="ARBA00022857"/>
    </source>
</evidence>
<dbReference type="InterPro" id="IPR013149">
    <property type="entry name" value="ADH-like_C"/>
</dbReference>
<evidence type="ECO:0000313" key="5">
    <source>
        <dbReference type="Proteomes" id="UP000702209"/>
    </source>
</evidence>
<organism evidence="4 5">
    <name type="scientific">Nocardia amamiensis</name>
    <dbReference type="NCBI Taxonomy" id="404578"/>
    <lineage>
        <taxon>Bacteria</taxon>
        <taxon>Bacillati</taxon>
        <taxon>Actinomycetota</taxon>
        <taxon>Actinomycetes</taxon>
        <taxon>Mycobacteriales</taxon>
        <taxon>Nocardiaceae</taxon>
        <taxon>Nocardia</taxon>
    </lineage>
</organism>
<protein>
    <submittedName>
        <fullName evidence="4">Zinc-binding dehydrogenase</fullName>
    </submittedName>
</protein>
<dbReference type="InterPro" id="IPR036291">
    <property type="entry name" value="NAD(P)-bd_dom_sf"/>
</dbReference>
<keyword evidence="2" id="KW-0560">Oxidoreductase</keyword>
<feature type="domain" description="Enoyl reductase (ER)" evidence="3">
    <location>
        <begin position="13"/>
        <end position="323"/>
    </location>
</feature>
<gene>
    <name evidence="4" type="ORF">IU459_14915</name>
</gene>
<evidence type="ECO:0000313" key="4">
    <source>
        <dbReference type="EMBL" id="MBF6298825.1"/>
    </source>
</evidence>
<dbReference type="PANTHER" id="PTHR48106:SF2">
    <property type="entry name" value="ZN2+-BINDING DEHYDROGENASE"/>
    <property type="match status" value="1"/>
</dbReference>
<keyword evidence="1" id="KW-0521">NADP</keyword>
<keyword evidence="5" id="KW-1185">Reference proteome</keyword>
<dbReference type="SMART" id="SM00829">
    <property type="entry name" value="PKS_ER"/>
    <property type="match status" value="1"/>
</dbReference>
<proteinExistence type="predicted"/>
<dbReference type="Gene3D" id="3.40.50.720">
    <property type="entry name" value="NAD(P)-binding Rossmann-like Domain"/>
    <property type="match status" value="1"/>
</dbReference>
<dbReference type="InterPro" id="IPR013154">
    <property type="entry name" value="ADH-like_N"/>
</dbReference>
<dbReference type="InterPro" id="IPR011032">
    <property type="entry name" value="GroES-like_sf"/>
</dbReference>
<dbReference type="CDD" id="cd08292">
    <property type="entry name" value="ETR_like_2"/>
    <property type="match status" value="1"/>
</dbReference>
<comment type="caution">
    <text evidence="4">The sequence shown here is derived from an EMBL/GenBank/DDBJ whole genome shotgun (WGS) entry which is preliminary data.</text>
</comment>
<dbReference type="PANTHER" id="PTHR48106">
    <property type="entry name" value="QUINONE OXIDOREDUCTASE PIG3-RELATED"/>
    <property type="match status" value="1"/>
</dbReference>
<name>A0ABS0CQC1_9NOCA</name>
<dbReference type="SUPFAM" id="SSF50129">
    <property type="entry name" value="GroES-like"/>
    <property type="match status" value="1"/>
</dbReference>
<sequence length="327" mass="34419">MRAVVIEAFGEPKDVLTTTERPAPEPGPGEVRLALILSPIHNHDLAIVRGVYGYRPELPAIPGSEAVARVDAVGPEVTGLSVGQRVTVSGAQNVWAEYFVVPARAVIPVPESVSDETAAQLLAMPLSSLMLVEDLGLNEGEWLVINAANGAVGRQVNIFARQRGLNVLNLVRGAASVAALRELGFEPVLDTESEGWRDQVEAVTSGAPIARAVDQVGGRAAADELALLAPGGQLISFGALSGQPLSLDPGSLIFKQTVVKGFWATKRIEEVGAEQRRRLIGELIDLAARGVLRLDIEATYPLDSAVEAAVATETPGRNAKIALTAQS</sequence>
<dbReference type="RefSeq" id="WP_195130127.1">
    <property type="nucleotide sequence ID" value="NZ_JADLQX010000010.1"/>
</dbReference>
<accession>A0ABS0CQC1</accession>